<dbReference type="AlphaFoldDB" id="A0AAN9U6G9"/>
<gene>
    <name evidence="3" type="ORF">SLS62_011040</name>
</gene>
<evidence type="ECO:0000256" key="1">
    <source>
        <dbReference type="SAM" id="Coils"/>
    </source>
</evidence>
<protein>
    <submittedName>
        <fullName evidence="3">Uncharacterized protein</fullName>
    </submittedName>
</protein>
<keyword evidence="4" id="KW-1185">Reference proteome</keyword>
<organism evidence="3 4">
    <name type="scientific">Diatrype stigma</name>
    <dbReference type="NCBI Taxonomy" id="117547"/>
    <lineage>
        <taxon>Eukaryota</taxon>
        <taxon>Fungi</taxon>
        <taxon>Dikarya</taxon>
        <taxon>Ascomycota</taxon>
        <taxon>Pezizomycotina</taxon>
        <taxon>Sordariomycetes</taxon>
        <taxon>Xylariomycetidae</taxon>
        <taxon>Xylariales</taxon>
        <taxon>Diatrypaceae</taxon>
        <taxon>Diatrype</taxon>
    </lineage>
</organism>
<feature type="region of interest" description="Disordered" evidence="2">
    <location>
        <begin position="375"/>
        <end position="396"/>
    </location>
</feature>
<evidence type="ECO:0000313" key="4">
    <source>
        <dbReference type="Proteomes" id="UP001320420"/>
    </source>
</evidence>
<proteinExistence type="predicted"/>
<dbReference type="PANTHER" id="PTHR23159">
    <property type="entry name" value="CENTROSOMAL PROTEIN 2"/>
    <property type="match status" value="1"/>
</dbReference>
<dbReference type="EMBL" id="JAKJXP020000165">
    <property type="protein sequence ID" value="KAK7740643.1"/>
    <property type="molecule type" value="Genomic_DNA"/>
</dbReference>
<evidence type="ECO:0000313" key="3">
    <source>
        <dbReference type="EMBL" id="KAK7740643.1"/>
    </source>
</evidence>
<feature type="coiled-coil region" evidence="1">
    <location>
        <begin position="12"/>
        <end position="268"/>
    </location>
</feature>
<accession>A0AAN9U6G9</accession>
<name>A0AAN9U6G9_9PEZI</name>
<sequence>MVELAVEQDKAAQALRKQRHDLLQEQENLKTKHDSILQEKDQECQDLRKSYLAKREEYKVKIANRETALQALQKETNALQDDRNKKAQAHKQATIRSEDLERAKSANEEMQGLLQVQKNLAEEQLTMAREKNETLKTDKEYHEKRKGEYKNAMYKLLEEKKKLGTDKTDLQRDIQRLENNISGSDLAVATAKHDLKMAKHEVKELGKQKAALQTSLQEAKASSDDAIENLQSTVSAKDKEIAQLQKDLGELRRDATSAQQEKEALEAEKDGTIRVLAQQIGQLHGTIRDQKREIATLQGHTSWLRRDVESVQAQSRAGTLRAAQAFALEHDSQHGPERWLPFAEAFHDTEVVPGGPLADGDLPWVILPPWGGNEAPSTASLGETEESGGSGSGSGSSSGLVYGLHRMYAAALSGLPVPETWPRLQRLVEELAQVSEAPPGLISVTLQTCMDVLEVCSLQTPEGPDGPDGPEAPDRALLLRLLTFGVWQAIRLGKMRWGVLSAAAGRVETMLEAAEGQVALLFRRFEADNGAQLTTDLLASQGPGATDSSMLFSPSAGTGLWKLEPSKWVWIVQPAHRTIRLAHCQRGAWHGSTSAYKIRGNIQEEDLVIPLEHVSDPVWILDNMWQR</sequence>
<dbReference type="Gene3D" id="1.20.5.1700">
    <property type="match status" value="1"/>
</dbReference>
<dbReference type="Proteomes" id="UP001320420">
    <property type="component" value="Unassembled WGS sequence"/>
</dbReference>
<comment type="caution">
    <text evidence="3">The sequence shown here is derived from an EMBL/GenBank/DDBJ whole genome shotgun (WGS) entry which is preliminary data.</text>
</comment>
<reference evidence="3 4" key="1">
    <citation type="submission" date="2024-02" db="EMBL/GenBank/DDBJ databases">
        <title>De novo assembly and annotation of 12 fungi associated with fruit tree decline syndrome in Ontario, Canada.</title>
        <authorList>
            <person name="Sulman M."/>
            <person name="Ellouze W."/>
            <person name="Ilyukhin E."/>
        </authorList>
    </citation>
    <scope>NUCLEOTIDE SEQUENCE [LARGE SCALE GENOMIC DNA]</scope>
    <source>
        <strain evidence="3 4">M11/M66-122</strain>
    </source>
</reference>
<keyword evidence="1" id="KW-0175">Coiled coil</keyword>
<evidence type="ECO:0000256" key="2">
    <source>
        <dbReference type="SAM" id="MobiDB-lite"/>
    </source>
</evidence>
<dbReference type="PANTHER" id="PTHR23159:SF31">
    <property type="entry name" value="CENTROSOME-ASSOCIATED PROTEIN CEP250 ISOFORM X1"/>
    <property type="match status" value="1"/>
</dbReference>